<evidence type="ECO:0000256" key="1">
    <source>
        <dbReference type="SAM" id="SignalP"/>
    </source>
</evidence>
<dbReference type="InterPro" id="IPR039265">
    <property type="entry name" value="DIR1-like"/>
</dbReference>
<keyword evidence="1" id="KW-0732">Signal</keyword>
<dbReference type="EMBL" id="BKCP01000002">
    <property type="protein sequence ID" value="GER25234.1"/>
    <property type="molecule type" value="Genomic_DNA"/>
</dbReference>
<feature type="chain" id="PRO_5022717623" evidence="1">
    <location>
        <begin position="23"/>
        <end position="117"/>
    </location>
</feature>
<evidence type="ECO:0000313" key="4">
    <source>
        <dbReference type="Proteomes" id="UP000325081"/>
    </source>
</evidence>
<dbReference type="SUPFAM" id="SSF47699">
    <property type="entry name" value="Bifunctional inhibitor/lipid-transfer protein/seed storage 2S albumin"/>
    <property type="match status" value="1"/>
</dbReference>
<name>A0A5A7NXQ8_STRAF</name>
<comment type="caution">
    <text evidence="3">The sequence shown here is derived from an EMBL/GenBank/DDBJ whole genome shotgun (WGS) entry which is preliminary data.</text>
</comment>
<keyword evidence="4" id="KW-1185">Reference proteome</keyword>
<dbReference type="SMART" id="SM00499">
    <property type="entry name" value="AAI"/>
    <property type="match status" value="1"/>
</dbReference>
<accession>A0A5A7NXQ8</accession>
<evidence type="ECO:0000259" key="2">
    <source>
        <dbReference type="SMART" id="SM00499"/>
    </source>
</evidence>
<sequence>MAAISVKCVCILLVAIIYGVSSAYGDKGPCPNSSPDKEALKLAPCIEAAQDPNASVSRQCCSAVKKMLQNPVCMCAVMKMAESNYGINVTNALTIPKRCNISEKERHAGYKLHSALK</sequence>
<dbReference type="InterPro" id="IPR036312">
    <property type="entry name" value="Bifun_inhib/LTP/seed_sf"/>
</dbReference>
<organism evidence="3 4">
    <name type="scientific">Striga asiatica</name>
    <name type="common">Asiatic witchweed</name>
    <name type="synonym">Buchnera asiatica</name>
    <dbReference type="NCBI Taxonomy" id="4170"/>
    <lineage>
        <taxon>Eukaryota</taxon>
        <taxon>Viridiplantae</taxon>
        <taxon>Streptophyta</taxon>
        <taxon>Embryophyta</taxon>
        <taxon>Tracheophyta</taxon>
        <taxon>Spermatophyta</taxon>
        <taxon>Magnoliopsida</taxon>
        <taxon>eudicotyledons</taxon>
        <taxon>Gunneridae</taxon>
        <taxon>Pentapetalae</taxon>
        <taxon>asterids</taxon>
        <taxon>lamiids</taxon>
        <taxon>Lamiales</taxon>
        <taxon>Orobanchaceae</taxon>
        <taxon>Buchnereae</taxon>
        <taxon>Striga</taxon>
    </lineage>
</organism>
<dbReference type="AlphaFoldDB" id="A0A5A7NXQ8"/>
<feature type="signal peptide" evidence="1">
    <location>
        <begin position="1"/>
        <end position="22"/>
    </location>
</feature>
<protein>
    <submittedName>
        <fullName evidence="3">Lipid-transfer protein</fullName>
    </submittedName>
</protein>
<dbReference type="PANTHER" id="PTHR33122:SF4">
    <property type="entry name" value="OS04G0415800 PROTEIN"/>
    <property type="match status" value="1"/>
</dbReference>
<dbReference type="CDD" id="cd00010">
    <property type="entry name" value="AAI_LTSS"/>
    <property type="match status" value="1"/>
</dbReference>
<dbReference type="Proteomes" id="UP000325081">
    <property type="component" value="Unassembled WGS sequence"/>
</dbReference>
<dbReference type="Gene3D" id="1.10.110.10">
    <property type="entry name" value="Plant lipid-transfer and hydrophobic proteins"/>
    <property type="match status" value="1"/>
</dbReference>
<dbReference type="InterPro" id="IPR016140">
    <property type="entry name" value="Bifunc_inhib/LTP/seed_store"/>
</dbReference>
<feature type="domain" description="Bifunctional inhibitor/plant lipid transfer protein/seed storage helical" evidence="2">
    <location>
        <begin position="30"/>
        <end position="106"/>
    </location>
</feature>
<gene>
    <name evidence="3" type="ORF">STAS_00804</name>
</gene>
<proteinExistence type="predicted"/>
<dbReference type="OrthoDB" id="678526at2759"/>
<dbReference type="GO" id="GO:0009627">
    <property type="term" value="P:systemic acquired resistance"/>
    <property type="evidence" value="ECO:0007669"/>
    <property type="project" value="InterPro"/>
</dbReference>
<evidence type="ECO:0000313" key="3">
    <source>
        <dbReference type="EMBL" id="GER25234.1"/>
    </source>
</evidence>
<dbReference type="PANTHER" id="PTHR33122">
    <property type="entry name" value="LIPID BINDING PROTEIN-RELATED"/>
    <property type="match status" value="1"/>
</dbReference>
<dbReference type="Pfam" id="PF00234">
    <property type="entry name" value="Tryp_alpha_amyl"/>
    <property type="match status" value="1"/>
</dbReference>
<dbReference type="GO" id="GO:0005504">
    <property type="term" value="F:fatty acid binding"/>
    <property type="evidence" value="ECO:0007669"/>
    <property type="project" value="InterPro"/>
</dbReference>
<reference evidence="4" key="1">
    <citation type="journal article" date="2019" name="Curr. Biol.">
        <title>Genome Sequence of Striga asiatica Provides Insight into the Evolution of Plant Parasitism.</title>
        <authorList>
            <person name="Yoshida S."/>
            <person name="Kim S."/>
            <person name="Wafula E.K."/>
            <person name="Tanskanen J."/>
            <person name="Kim Y.M."/>
            <person name="Honaas L."/>
            <person name="Yang Z."/>
            <person name="Spallek T."/>
            <person name="Conn C.E."/>
            <person name="Ichihashi Y."/>
            <person name="Cheong K."/>
            <person name="Cui S."/>
            <person name="Der J.P."/>
            <person name="Gundlach H."/>
            <person name="Jiao Y."/>
            <person name="Hori C."/>
            <person name="Ishida J.K."/>
            <person name="Kasahara H."/>
            <person name="Kiba T."/>
            <person name="Kim M.S."/>
            <person name="Koo N."/>
            <person name="Laohavisit A."/>
            <person name="Lee Y.H."/>
            <person name="Lumba S."/>
            <person name="McCourt P."/>
            <person name="Mortimer J.C."/>
            <person name="Mutuku J.M."/>
            <person name="Nomura T."/>
            <person name="Sasaki-Sekimoto Y."/>
            <person name="Seto Y."/>
            <person name="Wang Y."/>
            <person name="Wakatake T."/>
            <person name="Sakakibara H."/>
            <person name="Demura T."/>
            <person name="Yamaguchi S."/>
            <person name="Yoneyama K."/>
            <person name="Manabe R.I."/>
            <person name="Nelson D.C."/>
            <person name="Schulman A.H."/>
            <person name="Timko M.P."/>
            <person name="dePamphilis C.W."/>
            <person name="Choi D."/>
            <person name="Shirasu K."/>
        </authorList>
    </citation>
    <scope>NUCLEOTIDE SEQUENCE [LARGE SCALE GENOMIC DNA]</scope>
    <source>
        <strain evidence="4">cv. UVA1</strain>
    </source>
</reference>